<comment type="caution">
    <text evidence="1">The sequence shown here is derived from an EMBL/GenBank/DDBJ whole genome shotgun (WGS) entry which is preliminary data.</text>
</comment>
<gene>
    <name evidence="1" type="ORF">DCAF_LOCUS16275</name>
</gene>
<dbReference type="AlphaFoldDB" id="A0AAV1RY56"/>
<sequence>MFYSSRIAFFKETRVSSHSSNLIEGTLSADLGNLTNLKIPNLDDHLSSGVILAENGNLTKSRARESSRVGLVKKHIFKQQVPNRNVNGPSLCVDLFSNRLSGEIPINVAVAGLLKQQIYEFPNFDPTDSLVYLIDEDEWERVVCDSLTSPQRVAGLDLDHLTFSAVTSDIFWRDSSVHKEFEGFDCNGFGRQPFDRSDPSINSKHDRLFAAYGGLDLEVQHLGSYWVIFRLLQKARTVGGMAHVQLYSLTRPNYCWIITSKVRGNFVVWYPKE</sequence>
<keyword evidence="2" id="KW-1185">Reference proteome</keyword>
<name>A0AAV1RY56_9ROSI</name>
<dbReference type="EMBL" id="CAWUPB010001160">
    <property type="protein sequence ID" value="CAK7341419.1"/>
    <property type="molecule type" value="Genomic_DNA"/>
</dbReference>
<protein>
    <submittedName>
        <fullName evidence="1">Uncharacterized protein</fullName>
    </submittedName>
</protein>
<dbReference type="Gene3D" id="3.80.10.10">
    <property type="entry name" value="Ribonuclease Inhibitor"/>
    <property type="match status" value="1"/>
</dbReference>
<dbReference type="Proteomes" id="UP001314170">
    <property type="component" value="Unassembled WGS sequence"/>
</dbReference>
<organism evidence="1 2">
    <name type="scientific">Dovyalis caffra</name>
    <dbReference type="NCBI Taxonomy" id="77055"/>
    <lineage>
        <taxon>Eukaryota</taxon>
        <taxon>Viridiplantae</taxon>
        <taxon>Streptophyta</taxon>
        <taxon>Embryophyta</taxon>
        <taxon>Tracheophyta</taxon>
        <taxon>Spermatophyta</taxon>
        <taxon>Magnoliopsida</taxon>
        <taxon>eudicotyledons</taxon>
        <taxon>Gunneridae</taxon>
        <taxon>Pentapetalae</taxon>
        <taxon>rosids</taxon>
        <taxon>fabids</taxon>
        <taxon>Malpighiales</taxon>
        <taxon>Salicaceae</taxon>
        <taxon>Flacourtieae</taxon>
        <taxon>Dovyalis</taxon>
    </lineage>
</organism>
<proteinExistence type="predicted"/>
<reference evidence="1 2" key="1">
    <citation type="submission" date="2024-01" db="EMBL/GenBank/DDBJ databases">
        <authorList>
            <person name="Waweru B."/>
        </authorList>
    </citation>
    <scope>NUCLEOTIDE SEQUENCE [LARGE SCALE GENOMIC DNA]</scope>
</reference>
<evidence type="ECO:0000313" key="2">
    <source>
        <dbReference type="Proteomes" id="UP001314170"/>
    </source>
</evidence>
<dbReference type="InterPro" id="IPR032675">
    <property type="entry name" value="LRR_dom_sf"/>
</dbReference>
<accession>A0AAV1RY56</accession>
<evidence type="ECO:0000313" key="1">
    <source>
        <dbReference type="EMBL" id="CAK7341419.1"/>
    </source>
</evidence>